<name>A0A419W7D5_9BACT</name>
<dbReference type="Pfam" id="PF20391">
    <property type="entry name" value="DUF6686"/>
    <property type="match status" value="1"/>
</dbReference>
<comment type="caution">
    <text evidence="1">The sequence shown here is derived from an EMBL/GenBank/DDBJ whole genome shotgun (WGS) entry which is preliminary data.</text>
</comment>
<organism evidence="1 2">
    <name type="scientific">Mangrovibacterium diazotrophicum</name>
    <dbReference type="NCBI Taxonomy" id="1261403"/>
    <lineage>
        <taxon>Bacteria</taxon>
        <taxon>Pseudomonadati</taxon>
        <taxon>Bacteroidota</taxon>
        <taxon>Bacteroidia</taxon>
        <taxon>Marinilabiliales</taxon>
        <taxon>Prolixibacteraceae</taxon>
        <taxon>Mangrovibacterium</taxon>
    </lineage>
</organism>
<sequence>MKYETLNGKLFICSSCKKIHLEFGNIGMDFQSEKTLKEMLTYLNGVKQTSQSFPNQDMPYRRTIMIPFENTNLKILLNDDEIEELTSLFTHFIALMNGEKITVGQKEIPMKIFNGISSIRLN</sequence>
<dbReference type="AlphaFoldDB" id="A0A419W7D5"/>
<dbReference type="EMBL" id="RAPN01000001">
    <property type="protein sequence ID" value="RKD91391.1"/>
    <property type="molecule type" value="Genomic_DNA"/>
</dbReference>
<dbReference type="Proteomes" id="UP000283387">
    <property type="component" value="Unassembled WGS sequence"/>
</dbReference>
<protein>
    <submittedName>
        <fullName evidence="1">Uncharacterized protein</fullName>
    </submittedName>
</protein>
<reference evidence="1 2" key="1">
    <citation type="submission" date="2018-09" db="EMBL/GenBank/DDBJ databases">
        <title>Genomic Encyclopedia of Archaeal and Bacterial Type Strains, Phase II (KMG-II): from individual species to whole genera.</title>
        <authorList>
            <person name="Goeker M."/>
        </authorList>
    </citation>
    <scope>NUCLEOTIDE SEQUENCE [LARGE SCALE GENOMIC DNA]</scope>
    <source>
        <strain evidence="1 2">DSM 27148</strain>
    </source>
</reference>
<accession>A0A419W7D5</accession>
<dbReference type="InterPro" id="IPR046508">
    <property type="entry name" value="DUF6686"/>
</dbReference>
<proteinExistence type="predicted"/>
<keyword evidence="2" id="KW-1185">Reference proteome</keyword>
<dbReference type="OrthoDB" id="1121808at2"/>
<dbReference type="RefSeq" id="WP_120272698.1">
    <property type="nucleotide sequence ID" value="NZ_RAPN01000001.1"/>
</dbReference>
<evidence type="ECO:0000313" key="1">
    <source>
        <dbReference type="EMBL" id="RKD91391.1"/>
    </source>
</evidence>
<gene>
    <name evidence="1" type="ORF">BC643_1744</name>
</gene>
<evidence type="ECO:0000313" key="2">
    <source>
        <dbReference type="Proteomes" id="UP000283387"/>
    </source>
</evidence>